<sequence length="282" mass="32490">MQFIRFEKPEQFATVAEPIVEKQEDVFSLFYGILQAIKAGKYEDPFMAVVMDEDRVLAILQMTPPHPLNLVIVDESRIEVVIDFIIRELNGNSVPVKSVISLKKWAELFADKWVAYTGEGQKLMMDQGLYRLDKVDETIEMSSGSWRYATMDDHSLIVNWFSLFEEDANLEGTPIGVVKERVSQFIDAQEVFLWEDDGKIVSMMKKSRPTRNGVTVSLVFTPKEERRKGYARTMVAYGSKELLKEYDFCVLYTDMMNSTSNKIYMEIGYKHIAESIHIGFVK</sequence>
<gene>
    <name evidence="2" type="ORF">P5G49_05490</name>
</gene>
<accession>A0ABT8JR97</accession>
<evidence type="ECO:0000259" key="1">
    <source>
        <dbReference type="Pfam" id="PF08445"/>
    </source>
</evidence>
<dbReference type="Proteomes" id="UP001175097">
    <property type="component" value="Unassembled WGS sequence"/>
</dbReference>
<dbReference type="SUPFAM" id="SSF55729">
    <property type="entry name" value="Acyl-CoA N-acyltransferases (Nat)"/>
    <property type="match status" value="1"/>
</dbReference>
<dbReference type="Gene3D" id="3.40.630.30">
    <property type="match status" value="1"/>
</dbReference>
<dbReference type="InterPro" id="IPR016181">
    <property type="entry name" value="Acyl_CoA_acyltransferase"/>
</dbReference>
<proteinExistence type="predicted"/>
<evidence type="ECO:0000313" key="3">
    <source>
        <dbReference type="Proteomes" id="UP001175097"/>
    </source>
</evidence>
<reference evidence="2" key="1">
    <citation type="submission" date="2023-03" db="EMBL/GenBank/DDBJ databases">
        <title>MT1 and MT2 Draft Genomes of Novel Species.</title>
        <authorList>
            <person name="Venkateswaran K."/>
        </authorList>
    </citation>
    <scope>NUCLEOTIDE SEQUENCE</scope>
    <source>
        <strain evidence="2">F6_3S_P_2</strain>
    </source>
</reference>
<dbReference type="RefSeq" id="WP_301242477.1">
    <property type="nucleotide sequence ID" value="NZ_JAROCC010000003.1"/>
</dbReference>
<feature type="domain" description="GCN5-related N-acetyltransferase Rv2170-like" evidence="1">
    <location>
        <begin position="213"/>
        <end position="275"/>
    </location>
</feature>
<keyword evidence="3" id="KW-1185">Reference proteome</keyword>
<evidence type="ECO:0000313" key="2">
    <source>
        <dbReference type="EMBL" id="MDN4606932.1"/>
    </source>
</evidence>
<dbReference type="CDD" id="cd04301">
    <property type="entry name" value="NAT_SF"/>
    <property type="match status" value="1"/>
</dbReference>
<organism evidence="2 3">
    <name type="scientific">Sporosarcina highlanderae</name>
    <dbReference type="NCBI Taxonomy" id="3035916"/>
    <lineage>
        <taxon>Bacteria</taxon>
        <taxon>Bacillati</taxon>
        <taxon>Bacillota</taxon>
        <taxon>Bacilli</taxon>
        <taxon>Bacillales</taxon>
        <taxon>Caryophanaceae</taxon>
        <taxon>Sporosarcina</taxon>
    </lineage>
</organism>
<dbReference type="EMBL" id="JAROCC010000003">
    <property type="protein sequence ID" value="MDN4606932.1"/>
    <property type="molecule type" value="Genomic_DNA"/>
</dbReference>
<name>A0ABT8JR97_9BACL</name>
<protein>
    <submittedName>
        <fullName evidence="2">GNAT family N-acetyltransferase</fullName>
    </submittedName>
</protein>
<dbReference type="Pfam" id="PF08445">
    <property type="entry name" value="FR47"/>
    <property type="match status" value="1"/>
</dbReference>
<comment type="caution">
    <text evidence="2">The sequence shown here is derived from an EMBL/GenBank/DDBJ whole genome shotgun (WGS) entry which is preliminary data.</text>
</comment>
<dbReference type="InterPro" id="IPR013653">
    <property type="entry name" value="GCN5-like_dom"/>
</dbReference>